<evidence type="ECO:0000256" key="7">
    <source>
        <dbReference type="RuleBase" id="RU369025"/>
    </source>
</evidence>
<evidence type="ECO:0000256" key="5">
    <source>
        <dbReference type="ARBA" id="ARBA00022989"/>
    </source>
</evidence>
<dbReference type="InterPro" id="IPR023408">
    <property type="entry name" value="MscS_beta-dom_sf"/>
</dbReference>
<evidence type="ECO:0000256" key="6">
    <source>
        <dbReference type="ARBA" id="ARBA00023136"/>
    </source>
</evidence>
<comment type="subunit">
    <text evidence="7">Homoheptamer.</text>
</comment>
<feature type="domain" description="Mechanosensitive ion channel MscS C-terminal" evidence="10">
    <location>
        <begin position="331"/>
        <end position="413"/>
    </location>
</feature>
<keyword evidence="7" id="KW-0813">Transport</keyword>
<feature type="domain" description="Mechanosensitive ion channel MscS" evidence="9">
    <location>
        <begin position="258"/>
        <end position="324"/>
    </location>
</feature>
<dbReference type="Pfam" id="PF00924">
    <property type="entry name" value="MS_channel_2nd"/>
    <property type="match status" value="1"/>
</dbReference>
<keyword evidence="6 7" id="KW-0472">Membrane</keyword>
<feature type="chain" id="PRO_5045542170" description="Small-conductance mechanosensitive channel" evidence="8">
    <location>
        <begin position="25"/>
        <end position="428"/>
    </location>
</feature>
<protein>
    <recommendedName>
        <fullName evidence="7">Small-conductance mechanosensitive channel</fullName>
    </recommendedName>
</protein>
<evidence type="ECO:0000313" key="12">
    <source>
        <dbReference type="Proteomes" id="UP001157961"/>
    </source>
</evidence>
<keyword evidence="7" id="KW-0407">Ion channel</keyword>
<reference evidence="11 12" key="1">
    <citation type="submission" date="2017-05" db="EMBL/GenBank/DDBJ databases">
        <authorList>
            <person name="Varghese N."/>
            <person name="Submissions S."/>
        </authorList>
    </citation>
    <scope>NUCLEOTIDE SEQUENCE [LARGE SCALE GENOMIC DNA]</scope>
    <source>
        <strain evidence="11 12">DSM 29734</strain>
    </source>
</reference>
<dbReference type="InterPro" id="IPR049278">
    <property type="entry name" value="MS_channel_C"/>
</dbReference>
<accession>A0ABY1PCG7</accession>
<organism evidence="11 12">
    <name type="scientific">Shimia sagamensis</name>
    <dbReference type="NCBI Taxonomy" id="1566352"/>
    <lineage>
        <taxon>Bacteria</taxon>
        <taxon>Pseudomonadati</taxon>
        <taxon>Pseudomonadota</taxon>
        <taxon>Alphaproteobacteria</taxon>
        <taxon>Rhodobacterales</taxon>
        <taxon>Roseobacteraceae</taxon>
    </lineage>
</organism>
<keyword evidence="7" id="KW-0406">Ion transport</keyword>
<evidence type="ECO:0000256" key="8">
    <source>
        <dbReference type="SAM" id="SignalP"/>
    </source>
</evidence>
<evidence type="ECO:0000256" key="2">
    <source>
        <dbReference type="ARBA" id="ARBA00008017"/>
    </source>
</evidence>
<keyword evidence="3" id="KW-1003">Cell membrane</keyword>
<feature type="signal peptide" evidence="8">
    <location>
        <begin position="1"/>
        <end position="24"/>
    </location>
</feature>
<dbReference type="PANTHER" id="PTHR30221:SF1">
    <property type="entry name" value="SMALL-CONDUCTANCE MECHANOSENSITIVE CHANNEL"/>
    <property type="match status" value="1"/>
</dbReference>
<proteinExistence type="inferred from homology"/>
<feature type="transmembrane region" description="Helical" evidence="7">
    <location>
        <begin position="171"/>
        <end position="192"/>
    </location>
</feature>
<dbReference type="InterPro" id="IPR006685">
    <property type="entry name" value="MscS_channel_2nd"/>
</dbReference>
<evidence type="ECO:0000259" key="10">
    <source>
        <dbReference type="Pfam" id="PF21082"/>
    </source>
</evidence>
<evidence type="ECO:0000256" key="3">
    <source>
        <dbReference type="ARBA" id="ARBA00022475"/>
    </source>
</evidence>
<comment type="similarity">
    <text evidence="2 7">Belongs to the MscS (TC 1.A.23) family.</text>
</comment>
<comment type="caution">
    <text evidence="11">The sequence shown here is derived from an EMBL/GenBank/DDBJ whole genome shotgun (WGS) entry which is preliminary data.</text>
</comment>
<dbReference type="Gene3D" id="2.30.30.60">
    <property type="match status" value="1"/>
</dbReference>
<dbReference type="SUPFAM" id="SSF50182">
    <property type="entry name" value="Sm-like ribonucleoproteins"/>
    <property type="match status" value="1"/>
</dbReference>
<keyword evidence="8" id="KW-0732">Signal</keyword>
<comment type="function">
    <text evidence="7">Mechanosensitive channel that participates in the regulation of osmotic pressure changes within the cell, opening in response to stretch forces in the membrane lipid bilayer, without the need for other proteins. Contributes to normal resistance to hypoosmotic shock. Forms an ion channel of 1.0 nanosiemens conductance with a slight preference for anions.</text>
</comment>
<dbReference type="InterPro" id="IPR011014">
    <property type="entry name" value="MscS_channel_TM-2"/>
</dbReference>
<evidence type="ECO:0000256" key="1">
    <source>
        <dbReference type="ARBA" id="ARBA00004651"/>
    </source>
</evidence>
<sequence>MKRLQKPIGLFAGLAMCFVLGAWAVMAQASSDEMMAKASALEVPTSSLELYVVPLTTSQLAELADVWQGHTSNSMAKFIDLNLTLEGLSGDAAEATRRQVASISEEQARVAANYKAVLSNWTAKGGAPDDIAPHQKFLNAMASATLKATDARTMAAIAVGWLGSRDGGLGLLLQVAVFLVALCVLLFIARFVRKLAARGLNRLPAMSKLLQGFVLTVVYWITVVVGLMVALGVAGVNVTPLFAVFGGLSFILGFALQDTLGNLASGLMIMVLKPFDTGDYIEVSGASGVVDDMSVVSTQIRTFDNQIIVVPNSKIWGDVITNVSAAQTRRVDLVFGIAYSDNAPQAIEVLKTLVAADPRCLKDPATEIFVGELGDSSVNLFCRPWVATEDYWDVYWGLTGQVKERFDAEGISIPFPQRDVHLIPVVSE</sequence>
<dbReference type="SUPFAM" id="SSF82861">
    <property type="entry name" value="Mechanosensitive channel protein MscS (YggB), transmembrane region"/>
    <property type="match status" value="1"/>
</dbReference>
<evidence type="ECO:0000259" key="9">
    <source>
        <dbReference type="Pfam" id="PF00924"/>
    </source>
</evidence>
<keyword evidence="5 7" id="KW-1133">Transmembrane helix</keyword>
<gene>
    <name evidence="11" type="ORF">SAMN06265373_107155</name>
</gene>
<comment type="subcellular location">
    <subcellularLocation>
        <location evidence="7">Cell inner membrane</location>
        <topology evidence="7">Multi-pass membrane protein</topology>
    </subcellularLocation>
    <subcellularLocation>
        <location evidence="1">Cell membrane</location>
        <topology evidence="1">Multi-pass membrane protein</topology>
    </subcellularLocation>
</comment>
<dbReference type="SUPFAM" id="SSF82689">
    <property type="entry name" value="Mechanosensitive channel protein MscS (YggB), C-terminal domain"/>
    <property type="match status" value="1"/>
</dbReference>
<keyword evidence="4 7" id="KW-0812">Transmembrane</keyword>
<dbReference type="InterPro" id="IPR011066">
    <property type="entry name" value="MscS_channel_C_sf"/>
</dbReference>
<dbReference type="InterPro" id="IPR010920">
    <property type="entry name" value="LSM_dom_sf"/>
</dbReference>
<dbReference type="Pfam" id="PF21082">
    <property type="entry name" value="MS_channel_3rd"/>
    <property type="match status" value="1"/>
</dbReference>
<dbReference type="InterPro" id="IPR045275">
    <property type="entry name" value="MscS_archaea/bacteria_type"/>
</dbReference>
<keyword evidence="7" id="KW-0997">Cell inner membrane</keyword>
<dbReference type="PANTHER" id="PTHR30221">
    <property type="entry name" value="SMALL-CONDUCTANCE MECHANOSENSITIVE CHANNEL"/>
    <property type="match status" value="1"/>
</dbReference>
<keyword evidence="12" id="KW-1185">Reference proteome</keyword>
<evidence type="ECO:0000313" key="11">
    <source>
        <dbReference type="EMBL" id="SMP30791.1"/>
    </source>
</evidence>
<dbReference type="EMBL" id="FXTY01000007">
    <property type="protein sequence ID" value="SMP30791.1"/>
    <property type="molecule type" value="Genomic_DNA"/>
</dbReference>
<comment type="caution">
    <text evidence="7">Lacks conserved residue(s) required for the propagation of feature annotation.</text>
</comment>
<feature type="transmembrane region" description="Helical" evidence="7">
    <location>
        <begin position="213"/>
        <end position="235"/>
    </location>
</feature>
<dbReference type="Proteomes" id="UP001157961">
    <property type="component" value="Unassembled WGS sequence"/>
</dbReference>
<dbReference type="Gene3D" id="3.30.70.100">
    <property type="match status" value="1"/>
</dbReference>
<name>A0ABY1PCG7_9RHOB</name>
<dbReference type="RefSeq" id="WP_283427258.1">
    <property type="nucleotide sequence ID" value="NZ_FXTY01000007.1"/>
</dbReference>
<dbReference type="Gene3D" id="1.10.287.1260">
    <property type="match status" value="1"/>
</dbReference>
<evidence type="ECO:0000256" key="4">
    <source>
        <dbReference type="ARBA" id="ARBA00022692"/>
    </source>
</evidence>